<dbReference type="RefSeq" id="WP_094854530.1">
    <property type="nucleotide sequence ID" value="NZ_NEVM01000005.1"/>
</dbReference>
<evidence type="ECO:0000256" key="13">
    <source>
        <dbReference type="SAM" id="Phobius"/>
    </source>
</evidence>
<evidence type="ECO:0000256" key="8">
    <source>
        <dbReference type="ARBA" id="ARBA00022777"/>
    </source>
</evidence>
<evidence type="ECO:0000259" key="15">
    <source>
        <dbReference type="PROSITE" id="PS50885"/>
    </source>
</evidence>
<dbReference type="Proteomes" id="UP000216020">
    <property type="component" value="Unassembled WGS sequence"/>
</dbReference>
<evidence type="ECO:0000256" key="5">
    <source>
        <dbReference type="ARBA" id="ARBA00022679"/>
    </source>
</evidence>
<dbReference type="Gene3D" id="3.30.565.10">
    <property type="entry name" value="Histidine kinase-like ATPase, C-terminal domain"/>
    <property type="match status" value="1"/>
</dbReference>
<evidence type="ECO:0000256" key="6">
    <source>
        <dbReference type="ARBA" id="ARBA00022692"/>
    </source>
</evidence>
<dbReference type="InterPro" id="IPR003594">
    <property type="entry name" value="HATPase_dom"/>
</dbReference>
<dbReference type="OrthoDB" id="8554694at2"/>
<proteinExistence type="predicted"/>
<keyword evidence="17" id="KW-1185">Reference proteome</keyword>
<reference evidence="17" key="1">
    <citation type="submission" date="2017-05" db="EMBL/GenBank/DDBJ databases">
        <title>Complete and WGS of Bordetella genogroups.</title>
        <authorList>
            <person name="Spilker T."/>
            <person name="Lipuma J."/>
        </authorList>
    </citation>
    <scope>NUCLEOTIDE SEQUENCE [LARGE SCALE GENOMIC DNA]</scope>
    <source>
        <strain evidence="17">AU16122</strain>
    </source>
</reference>
<dbReference type="InterPro" id="IPR036890">
    <property type="entry name" value="HATPase_C_sf"/>
</dbReference>
<keyword evidence="12 13" id="KW-0472">Membrane</keyword>
<dbReference type="GO" id="GO:0000155">
    <property type="term" value="F:phosphorelay sensor kinase activity"/>
    <property type="evidence" value="ECO:0007669"/>
    <property type="project" value="InterPro"/>
</dbReference>
<dbReference type="PANTHER" id="PTHR45436:SF14">
    <property type="entry name" value="SENSOR PROTEIN QSEC"/>
    <property type="match status" value="1"/>
</dbReference>
<gene>
    <name evidence="16" type="ORF">CAL29_18670</name>
</gene>
<dbReference type="EC" id="2.7.13.3" evidence="3"/>
<dbReference type="CDD" id="cd00082">
    <property type="entry name" value="HisKA"/>
    <property type="match status" value="1"/>
</dbReference>
<evidence type="ECO:0000313" key="16">
    <source>
        <dbReference type="EMBL" id="OZI30094.1"/>
    </source>
</evidence>
<feature type="domain" description="HAMP" evidence="15">
    <location>
        <begin position="175"/>
        <end position="227"/>
    </location>
</feature>
<dbReference type="Pfam" id="PF00512">
    <property type="entry name" value="HisKA"/>
    <property type="match status" value="1"/>
</dbReference>
<dbReference type="EMBL" id="NEVM01000005">
    <property type="protein sequence ID" value="OZI30094.1"/>
    <property type="molecule type" value="Genomic_DNA"/>
</dbReference>
<dbReference type="PROSITE" id="PS50109">
    <property type="entry name" value="HIS_KIN"/>
    <property type="match status" value="1"/>
</dbReference>
<protein>
    <recommendedName>
        <fullName evidence="3">histidine kinase</fullName>
        <ecNumber evidence="3">2.7.13.3</ecNumber>
    </recommendedName>
</protein>
<accession>A0A261RYC7</accession>
<dbReference type="SMART" id="SM00388">
    <property type="entry name" value="HisKA"/>
    <property type="match status" value="1"/>
</dbReference>
<dbReference type="InterPro" id="IPR003660">
    <property type="entry name" value="HAMP_dom"/>
</dbReference>
<keyword evidence="11" id="KW-0902">Two-component regulatory system</keyword>
<feature type="domain" description="Histidine kinase" evidence="14">
    <location>
        <begin position="235"/>
        <end position="447"/>
    </location>
</feature>
<evidence type="ECO:0000256" key="3">
    <source>
        <dbReference type="ARBA" id="ARBA00012438"/>
    </source>
</evidence>
<sequence>MKRALSLRARLMLMIGLSLVVLWAGFSAWMLANSRNELRAALDDRLAASAKMVAGLITRLPDGTMVDGPSDWVNPFSGSGMACSISQIRDGIAVRVISHSANSPVLGRLKDGFDMVDYGGERWRTYSIEHNGMRVTTADRVALRKSLVHEIATSIVVPFCVALAGALLALRMGIAWGLAPLERLRRVLEARTPGSDAVLPALRIPAELAPFQDTLNNLLRRVHDAFNRERQFTDAAAHELRTPLAAMKVHMQVADLALEKNQDIAVVREAIHEARTGADRMQELLDQLLELARIDCGARAGEATGVAQALRAVLNALPAAQQRRLDVDMHCTDAQAADMPEPLLVSALSNIVQNAMRHTPATARVELRVKEIAGDIEFQVLDAGPGMSRAQCAEAVRRFWRGNTASEGSGLGLAIVKAIADCHGGELSLTPRPEGGLCVRLTIRGTNAAARG</sequence>
<dbReference type="Pfam" id="PF02518">
    <property type="entry name" value="HATPase_c"/>
    <property type="match status" value="1"/>
</dbReference>
<keyword evidence="7" id="KW-0547">Nucleotide-binding</keyword>
<dbReference type="PANTHER" id="PTHR45436">
    <property type="entry name" value="SENSOR HISTIDINE KINASE YKOH"/>
    <property type="match status" value="1"/>
</dbReference>
<evidence type="ECO:0000256" key="7">
    <source>
        <dbReference type="ARBA" id="ARBA00022741"/>
    </source>
</evidence>
<organism evidence="16 17">
    <name type="scientific">Bordetella genomosp. 10</name>
    <dbReference type="NCBI Taxonomy" id="1416804"/>
    <lineage>
        <taxon>Bacteria</taxon>
        <taxon>Pseudomonadati</taxon>
        <taxon>Pseudomonadota</taxon>
        <taxon>Betaproteobacteria</taxon>
        <taxon>Burkholderiales</taxon>
        <taxon>Alcaligenaceae</taxon>
        <taxon>Bordetella</taxon>
    </lineage>
</organism>
<dbReference type="SUPFAM" id="SSF47384">
    <property type="entry name" value="Homodimeric domain of signal transducing histidine kinase"/>
    <property type="match status" value="1"/>
</dbReference>
<dbReference type="PROSITE" id="PS50885">
    <property type="entry name" value="HAMP"/>
    <property type="match status" value="1"/>
</dbReference>
<comment type="caution">
    <text evidence="16">The sequence shown here is derived from an EMBL/GenBank/DDBJ whole genome shotgun (WGS) entry which is preliminary data.</text>
</comment>
<dbReference type="InterPro" id="IPR004358">
    <property type="entry name" value="Sig_transdc_His_kin-like_C"/>
</dbReference>
<dbReference type="InterPro" id="IPR003661">
    <property type="entry name" value="HisK_dim/P_dom"/>
</dbReference>
<dbReference type="Gene3D" id="1.10.287.130">
    <property type="match status" value="1"/>
</dbReference>
<evidence type="ECO:0000256" key="1">
    <source>
        <dbReference type="ARBA" id="ARBA00000085"/>
    </source>
</evidence>
<dbReference type="CDD" id="cd00075">
    <property type="entry name" value="HATPase"/>
    <property type="match status" value="1"/>
</dbReference>
<dbReference type="AlphaFoldDB" id="A0A261RYC7"/>
<name>A0A261RYC7_9BORD</name>
<evidence type="ECO:0000256" key="9">
    <source>
        <dbReference type="ARBA" id="ARBA00022840"/>
    </source>
</evidence>
<keyword evidence="8" id="KW-0418">Kinase</keyword>
<comment type="subcellular location">
    <subcellularLocation>
        <location evidence="2">Membrane</location>
        <topology evidence="2">Multi-pass membrane protein</topology>
    </subcellularLocation>
</comment>
<evidence type="ECO:0000256" key="10">
    <source>
        <dbReference type="ARBA" id="ARBA00022989"/>
    </source>
</evidence>
<dbReference type="GO" id="GO:0005524">
    <property type="term" value="F:ATP binding"/>
    <property type="evidence" value="ECO:0007669"/>
    <property type="project" value="UniProtKB-KW"/>
</dbReference>
<comment type="catalytic activity">
    <reaction evidence="1">
        <text>ATP + protein L-histidine = ADP + protein N-phospho-L-histidine.</text>
        <dbReference type="EC" id="2.7.13.3"/>
    </reaction>
</comment>
<dbReference type="PRINTS" id="PR00344">
    <property type="entry name" value="BCTRLSENSOR"/>
</dbReference>
<evidence type="ECO:0000259" key="14">
    <source>
        <dbReference type="PROSITE" id="PS50109"/>
    </source>
</evidence>
<keyword evidence="10 13" id="KW-1133">Transmembrane helix</keyword>
<dbReference type="GO" id="GO:0005886">
    <property type="term" value="C:plasma membrane"/>
    <property type="evidence" value="ECO:0007669"/>
    <property type="project" value="TreeGrafter"/>
</dbReference>
<keyword evidence="9" id="KW-0067">ATP-binding</keyword>
<evidence type="ECO:0000313" key="17">
    <source>
        <dbReference type="Proteomes" id="UP000216020"/>
    </source>
</evidence>
<evidence type="ECO:0000256" key="11">
    <source>
        <dbReference type="ARBA" id="ARBA00023012"/>
    </source>
</evidence>
<keyword evidence="4" id="KW-0597">Phosphoprotein</keyword>
<evidence type="ECO:0000256" key="12">
    <source>
        <dbReference type="ARBA" id="ARBA00023136"/>
    </source>
</evidence>
<feature type="transmembrane region" description="Helical" evidence="13">
    <location>
        <begin position="155"/>
        <end position="179"/>
    </location>
</feature>
<feature type="transmembrane region" description="Helical" evidence="13">
    <location>
        <begin position="12"/>
        <end position="32"/>
    </location>
</feature>
<evidence type="ECO:0000256" key="4">
    <source>
        <dbReference type="ARBA" id="ARBA00022553"/>
    </source>
</evidence>
<dbReference type="SUPFAM" id="SSF55874">
    <property type="entry name" value="ATPase domain of HSP90 chaperone/DNA topoisomerase II/histidine kinase"/>
    <property type="match status" value="1"/>
</dbReference>
<evidence type="ECO:0000256" key="2">
    <source>
        <dbReference type="ARBA" id="ARBA00004141"/>
    </source>
</evidence>
<keyword evidence="6 13" id="KW-0812">Transmembrane</keyword>
<dbReference type="InterPro" id="IPR036097">
    <property type="entry name" value="HisK_dim/P_sf"/>
</dbReference>
<keyword evidence="5" id="KW-0808">Transferase</keyword>
<dbReference type="InterPro" id="IPR005467">
    <property type="entry name" value="His_kinase_dom"/>
</dbReference>
<dbReference type="SMART" id="SM00387">
    <property type="entry name" value="HATPase_c"/>
    <property type="match status" value="1"/>
</dbReference>
<dbReference type="InterPro" id="IPR050428">
    <property type="entry name" value="TCS_sensor_his_kinase"/>
</dbReference>